<dbReference type="PANTHER" id="PTHR20881">
    <property type="entry name" value="3-METHYL-2-OXOBUTANOATE HYDROXYMETHYLTRANSFERASE"/>
    <property type="match status" value="1"/>
</dbReference>
<dbReference type="GO" id="GO:0032259">
    <property type="term" value="P:methylation"/>
    <property type="evidence" value="ECO:0007669"/>
    <property type="project" value="UniProtKB-KW"/>
</dbReference>
<dbReference type="eggNOG" id="KOG2949">
    <property type="taxonomic scope" value="Eukaryota"/>
</dbReference>
<dbReference type="NCBIfam" id="NF001452">
    <property type="entry name" value="PRK00311.1"/>
    <property type="match status" value="1"/>
</dbReference>
<evidence type="ECO:0000256" key="5">
    <source>
        <dbReference type="ARBA" id="ARBA00049172"/>
    </source>
</evidence>
<dbReference type="AlphaFoldDB" id="G4TES8"/>
<proteinExistence type="inferred from homology"/>
<comment type="caution">
    <text evidence="7">The sequence shown here is derived from an EMBL/GenBank/DDBJ whole genome shotgun (WGS) entry which is preliminary data.</text>
</comment>
<dbReference type="HAMAP" id="MF_00156">
    <property type="entry name" value="PanB"/>
    <property type="match status" value="1"/>
</dbReference>
<evidence type="ECO:0000256" key="1">
    <source>
        <dbReference type="ARBA" id="ARBA00005033"/>
    </source>
</evidence>
<dbReference type="OrthoDB" id="425211at2759"/>
<evidence type="ECO:0000256" key="6">
    <source>
        <dbReference type="RuleBase" id="RU362100"/>
    </source>
</evidence>
<dbReference type="FunCoup" id="G4TES8">
    <property type="interactions" value="309"/>
</dbReference>
<dbReference type="PIRSF" id="PIRSF000388">
    <property type="entry name" value="Pantoate_hydroxy_MeTrfase"/>
    <property type="match status" value="1"/>
</dbReference>
<dbReference type="GO" id="GO:0015940">
    <property type="term" value="P:pantothenate biosynthetic process"/>
    <property type="evidence" value="ECO:0007669"/>
    <property type="project" value="UniProtKB-UniPathway"/>
</dbReference>
<dbReference type="GO" id="GO:0008168">
    <property type="term" value="F:methyltransferase activity"/>
    <property type="evidence" value="ECO:0007669"/>
    <property type="project" value="UniProtKB-KW"/>
</dbReference>
<dbReference type="STRING" id="1109443.G4TES8"/>
<dbReference type="GO" id="GO:0005739">
    <property type="term" value="C:mitochondrion"/>
    <property type="evidence" value="ECO:0007669"/>
    <property type="project" value="TreeGrafter"/>
</dbReference>
<evidence type="ECO:0000256" key="4">
    <source>
        <dbReference type="ARBA" id="ARBA00022679"/>
    </source>
</evidence>
<dbReference type="CDD" id="cd06557">
    <property type="entry name" value="KPHMT-like"/>
    <property type="match status" value="1"/>
</dbReference>
<dbReference type="InParanoid" id="G4TES8"/>
<evidence type="ECO:0000256" key="3">
    <source>
        <dbReference type="ARBA" id="ARBA00012618"/>
    </source>
</evidence>
<dbReference type="EMBL" id="CAFZ01000065">
    <property type="protein sequence ID" value="CCA69832.1"/>
    <property type="molecule type" value="Genomic_DNA"/>
</dbReference>
<keyword evidence="7" id="KW-0489">Methyltransferase</keyword>
<dbReference type="InterPro" id="IPR015813">
    <property type="entry name" value="Pyrv/PenolPyrv_kinase-like_dom"/>
</dbReference>
<dbReference type="UniPathway" id="UPA00028">
    <property type="reaction ID" value="UER00003"/>
</dbReference>
<evidence type="ECO:0000313" key="8">
    <source>
        <dbReference type="Proteomes" id="UP000007148"/>
    </source>
</evidence>
<dbReference type="NCBIfam" id="TIGR00222">
    <property type="entry name" value="panB"/>
    <property type="match status" value="1"/>
</dbReference>
<organism evidence="7 8">
    <name type="scientific">Serendipita indica (strain DSM 11827)</name>
    <name type="common">Root endophyte fungus</name>
    <name type="synonym">Piriformospora indica</name>
    <dbReference type="NCBI Taxonomy" id="1109443"/>
    <lineage>
        <taxon>Eukaryota</taxon>
        <taxon>Fungi</taxon>
        <taxon>Dikarya</taxon>
        <taxon>Basidiomycota</taxon>
        <taxon>Agaricomycotina</taxon>
        <taxon>Agaricomycetes</taxon>
        <taxon>Sebacinales</taxon>
        <taxon>Serendipitaceae</taxon>
        <taxon>Serendipita</taxon>
    </lineage>
</organism>
<dbReference type="OMA" id="VLVWTDM"/>
<comment type="similarity">
    <text evidence="2 6">Belongs to the PanB family.</text>
</comment>
<comment type="pathway">
    <text evidence="1 6">Cofactor biosynthesis; (R)-pantothenate biosynthesis; (R)-pantoate from 3-methyl-2-oxobutanoate: step 1/2.</text>
</comment>
<protein>
    <recommendedName>
        <fullName evidence="3 6">3-methyl-2-oxobutanoate hydroxymethyltransferase</fullName>
        <ecNumber evidence="3 6">2.1.2.11</ecNumber>
    </recommendedName>
</protein>
<name>G4TES8_SERID</name>
<dbReference type="PANTHER" id="PTHR20881:SF0">
    <property type="entry name" value="3-METHYL-2-OXOBUTANOATE HYDROXYMETHYLTRANSFERASE"/>
    <property type="match status" value="1"/>
</dbReference>
<accession>G4TES8</accession>
<keyword evidence="8" id="KW-1185">Reference proteome</keyword>
<dbReference type="GO" id="GO:0000287">
    <property type="term" value="F:magnesium ion binding"/>
    <property type="evidence" value="ECO:0007669"/>
    <property type="project" value="TreeGrafter"/>
</dbReference>
<comment type="function">
    <text evidence="6">Catalyzes the reversible reaction in which hydroxymethyl group from 5,10-methylenetetrahydrofolate is transferred onto alpha-ketoisovalerate to form ketopantoate.</text>
</comment>
<dbReference type="EC" id="2.1.2.11" evidence="3 6"/>
<dbReference type="Proteomes" id="UP000007148">
    <property type="component" value="Unassembled WGS sequence"/>
</dbReference>
<dbReference type="FunFam" id="3.20.20.60:FF:000003">
    <property type="entry name" value="3-methyl-2-oxobutanoate hydroxymethyltransferase"/>
    <property type="match status" value="1"/>
</dbReference>
<dbReference type="Pfam" id="PF02548">
    <property type="entry name" value="Pantoate_transf"/>
    <property type="match status" value="1"/>
</dbReference>
<reference evidence="7 8" key="1">
    <citation type="journal article" date="2011" name="PLoS Pathog.">
        <title>Endophytic Life Strategies Decoded by Genome and Transcriptome Analyses of the Mutualistic Root Symbiont Piriformospora indica.</title>
        <authorList>
            <person name="Zuccaro A."/>
            <person name="Lahrmann U."/>
            <person name="Guldener U."/>
            <person name="Langen G."/>
            <person name="Pfiffi S."/>
            <person name="Biedenkopf D."/>
            <person name="Wong P."/>
            <person name="Samans B."/>
            <person name="Grimm C."/>
            <person name="Basiewicz M."/>
            <person name="Murat C."/>
            <person name="Martin F."/>
            <person name="Kogel K.H."/>
        </authorList>
    </citation>
    <scope>NUCLEOTIDE SEQUENCE [LARGE SCALE GENOMIC DNA]</scope>
    <source>
        <strain evidence="7 8">DSM 11827</strain>
    </source>
</reference>
<sequence>MSFRPQELPAATPKKKVTLARLAEMRRRNLPISVLTAYDYPTGQRCELGNVDICLVGDSVAQVCLGYDKTTSLTLDEMLHHCRAVARACKTPHLVADMPFGTYHVSVADAIRNAVRLIQEGNAESVKLEGGMDVVPIVKALTTAGIPVMAHIGLMPQRAAALSGYRVQGRDAQGALLLLHAAKALQDAGAYGMVLEAIPHKLASLITDTLSIPTIGIGAGKGCSGQVLVWDDAMGNWTGHKAKFVRRFANLGEVAAQGVNDYVSAVQSREFPAEEHTYDMHTGEWEKLCSLLEEGSS</sequence>
<dbReference type="InterPro" id="IPR003700">
    <property type="entry name" value="Pantoate_hydroxy_MeTrfase"/>
</dbReference>
<comment type="catalytic activity">
    <reaction evidence="5 6">
        <text>(6R)-5,10-methylene-5,6,7,8-tetrahydrofolate + 3-methyl-2-oxobutanoate + H2O = 2-dehydropantoate + (6S)-5,6,7,8-tetrahydrofolate</text>
        <dbReference type="Rhea" id="RHEA:11824"/>
        <dbReference type="ChEBI" id="CHEBI:11561"/>
        <dbReference type="ChEBI" id="CHEBI:11851"/>
        <dbReference type="ChEBI" id="CHEBI:15377"/>
        <dbReference type="ChEBI" id="CHEBI:15636"/>
        <dbReference type="ChEBI" id="CHEBI:57453"/>
        <dbReference type="EC" id="2.1.2.11"/>
    </reaction>
</comment>
<keyword evidence="6" id="KW-0566">Pantothenate biosynthesis</keyword>
<dbReference type="SUPFAM" id="SSF51621">
    <property type="entry name" value="Phosphoenolpyruvate/pyruvate domain"/>
    <property type="match status" value="1"/>
</dbReference>
<dbReference type="GO" id="GO:0003864">
    <property type="term" value="F:3-methyl-2-oxobutanoate hydroxymethyltransferase activity"/>
    <property type="evidence" value="ECO:0007669"/>
    <property type="project" value="UniProtKB-EC"/>
</dbReference>
<gene>
    <name evidence="7" type="ORF">PIIN_03772</name>
</gene>
<dbReference type="InterPro" id="IPR040442">
    <property type="entry name" value="Pyrv_kinase-like_dom_sf"/>
</dbReference>
<dbReference type="HOGENOM" id="CLU_036645_1_0_1"/>
<evidence type="ECO:0000256" key="2">
    <source>
        <dbReference type="ARBA" id="ARBA00008676"/>
    </source>
</evidence>
<keyword evidence="4 6" id="KW-0808">Transferase</keyword>
<dbReference type="Gene3D" id="3.20.20.60">
    <property type="entry name" value="Phosphoenolpyruvate-binding domains"/>
    <property type="match status" value="1"/>
</dbReference>
<evidence type="ECO:0000313" key="7">
    <source>
        <dbReference type="EMBL" id="CCA69832.1"/>
    </source>
</evidence>